<dbReference type="PROSITE" id="PS00211">
    <property type="entry name" value="ABC_TRANSPORTER_1"/>
    <property type="match status" value="1"/>
</dbReference>
<evidence type="ECO:0000313" key="12">
    <source>
        <dbReference type="Proteomes" id="UP000297597"/>
    </source>
</evidence>
<dbReference type="AlphaFoldDB" id="A0A4Y7RJM3"/>
<comment type="similarity">
    <text evidence="2">Belongs to the ABC transporter superfamily.</text>
</comment>
<evidence type="ECO:0000259" key="10">
    <source>
        <dbReference type="PROSITE" id="PS50893"/>
    </source>
</evidence>
<keyword evidence="12" id="KW-1185">Reference proteome</keyword>
<dbReference type="PANTHER" id="PTHR43553">
    <property type="entry name" value="HEAVY METAL TRANSPORTER"/>
    <property type="match status" value="1"/>
</dbReference>
<dbReference type="RefSeq" id="WP_134215627.1">
    <property type="nucleotide sequence ID" value="NZ_QFFZ01000064.1"/>
</dbReference>
<dbReference type="FunFam" id="3.40.50.300:FF:000224">
    <property type="entry name" value="Energy-coupling factor transporter ATP-binding protein EcfA"/>
    <property type="match status" value="1"/>
</dbReference>
<dbReference type="Gene3D" id="3.40.50.300">
    <property type="entry name" value="P-loop containing nucleotide triphosphate hydrolases"/>
    <property type="match status" value="2"/>
</dbReference>
<dbReference type="InterPro" id="IPR003439">
    <property type="entry name" value="ABC_transporter-like_ATP-bd"/>
</dbReference>
<dbReference type="EMBL" id="QFFZ01000064">
    <property type="protein sequence ID" value="TEB09016.1"/>
    <property type="molecule type" value="Genomic_DNA"/>
</dbReference>
<keyword evidence="11" id="KW-0378">Hydrolase</keyword>
<dbReference type="PROSITE" id="PS50893">
    <property type="entry name" value="ABC_TRANSPORTER_2"/>
    <property type="match status" value="2"/>
</dbReference>
<keyword evidence="8" id="KW-0472">Membrane</keyword>
<accession>A0A4Y7RJM3</accession>
<dbReference type="InterPro" id="IPR027417">
    <property type="entry name" value="P-loop_NTPase"/>
</dbReference>
<dbReference type="Proteomes" id="UP000297597">
    <property type="component" value="Unassembled WGS sequence"/>
</dbReference>
<comment type="subcellular location">
    <subcellularLocation>
        <location evidence="1">Cell membrane</location>
        <topology evidence="1">Peripheral membrane protein</topology>
    </subcellularLocation>
</comment>
<dbReference type="EC" id="3.6.3.-" evidence="11"/>
<evidence type="ECO:0000256" key="9">
    <source>
        <dbReference type="SAM" id="MobiDB-lite"/>
    </source>
</evidence>
<sequence>MSIIQAKGLNYRYKQDGEWAVYNVDLTVENGEIIGLVGSSGCGKSTTAYILSGIIPHYYKYGEIQGSLFIEGRNSLAQDGDFSGSVGIVMQNPDAQLFGFSVEDTIAFGLENIRLGRQEMVQRVNRVIEELNIEHLRTRFTGELSGGQKQVACIASVLALDPKVLILDEPVSSLDPGGRMLVQQTVRRLKELGRTVLVIDHNLEWIAPLLDRVVVMEKGSVIFDGPTAAFLGNSEVIERSGVTPPQVTELYYLLRSTMGELPIFISYQDTRDFLNKKGLLKPGGRQKINPGNGDSAKNQQPAAGPASVTVSNLYHFYGRTAAVSEVNAAFYPGRVTAVVGQNGSGKSTLVKHFNGLLKPTRGTLEVAGLSPASTSIAQMARRVGMVFQNPEQMLFEETVEKEALFGIQAVFGSVSEENRARVLDLLEQFSLREAAEEAPFNLAAGQKQSLAIVSALAVDPEVLILDEPTLGFDRKRKSELVSLIHKLRADGRTVILISHDLSLVAEVADDVLVMNQSRVRAFGPLREVFAMQELFEEIGIPLPQVVRLGLECGCNGVLNLKELISLMDLSNYVQG</sequence>
<evidence type="ECO:0000256" key="3">
    <source>
        <dbReference type="ARBA" id="ARBA00022448"/>
    </source>
</evidence>
<feature type="domain" description="ABC transporter" evidence="10">
    <location>
        <begin position="4"/>
        <end position="243"/>
    </location>
</feature>
<feature type="region of interest" description="Disordered" evidence="9">
    <location>
        <begin position="281"/>
        <end position="304"/>
    </location>
</feature>
<dbReference type="GO" id="GO:0043190">
    <property type="term" value="C:ATP-binding cassette (ABC) transporter complex"/>
    <property type="evidence" value="ECO:0007669"/>
    <property type="project" value="TreeGrafter"/>
</dbReference>
<reference evidence="11 12" key="1">
    <citation type="journal article" date="2018" name="Environ. Microbiol.">
        <title>Novel energy conservation strategies and behaviour of Pelotomaculum schinkii driving syntrophic propionate catabolism.</title>
        <authorList>
            <person name="Hidalgo-Ahumada C.A.P."/>
            <person name="Nobu M.K."/>
            <person name="Narihiro T."/>
            <person name="Tamaki H."/>
            <person name="Liu W.T."/>
            <person name="Kamagata Y."/>
            <person name="Stams A.J.M."/>
            <person name="Imachi H."/>
            <person name="Sousa D.Z."/>
        </authorList>
    </citation>
    <scope>NUCLEOTIDE SEQUENCE [LARGE SCALE GENOMIC DNA]</scope>
    <source>
        <strain evidence="11 12">MGP</strain>
    </source>
</reference>
<dbReference type="GO" id="GO:0042626">
    <property type="term" value="F:ATPase-coupled transmembrane transporter activity"/>
    <property type="evidence" value="ECO:0007669"/>
    <property type="project" value="TreeGrafter"/>
</dbReference>
<evidence type="ECO:0000256" key="7">
    <source>
        <dbReference type="ARBA" id="ARBA00022967"/>
    </source>
</evidence>
<keyword evidence="6 11" id="KW-0067">ATP-binding</keyword>
<evidence type="ECO:0000256" key="6">
    <source>
        <dbReference type="ARBA" id="ARBA00022840"/>
    </source>
</evidence>
<evidence type="ECO:0000256" key="8">
    <source>
        <dbReference type="ARBA" id="ARBA00023136"/>
    </source>
</evidence>
<gene>
    <name evidence="11" type="primary">ykoD_2</name>
    <name evidence="11" type="ORF">Pmgp_03464</name>
</gene>
<dbReference type="SMART" id="SM00382">
    <property type="entry name" value="AAA"/>
    <property type="match status" value="2"/>
</dbReference>
<dbReference type="OrthoDB" id="501320at2"/>
<dbReference type="SUPFAM" id="SSF52540">
    <property type="entry name" value="P-loop containing nucleoside triphosphate hydrolases"/>
    <property type="match status" value="2"/>
</dbReference>
<evidence type="ECO:0000256" key="4">
    <source>
        <dbReference type="ARBA" id="ARBA00022475"/>
    </source>
</evidence>
<comment type="caution">
    <text evidence="11">The sequence shown here is derived from an EMBL/GenBank/DDBJ whole genome shotgun (WGS) entry which is preliminary data.</text>
</comment>
<evidence type="ECO:0000256" key="5">
    <source>
        <dbReference type="ARBA" id="ARBA00022741"/>
    </source>
</evidence>
<dbReference type="InterPro" id="IPR003593">
    <property type="entry name" value="AAA+_ATPase"/>
</dbReference>
<organism evidence="11 12">
    <name type="scientific">Pelotomaculum propionicicum</name>
    <dbReference type="NCBI Taxonomy" id="258475"/>
    <lineage>
        <taxon>Bacteria</taxon>
        <taxon>Bacillati</taxon>
        <taxon>Bacillota</taxon>
        <taxon>Clostridia</taxon>
        <taxon>Eubacteriales</taxon>
        <taxon>Desulfotomaculaceae</taxon>
        <taxon>Pelotomaculum</taxon>
    </lineage>
</organism>
<keyword evidence="3" id="KW-0813">Transport</keyword>
<dbReference type="InterPro" id="IPR017871">
    <property type="entry name" value="ABC_transporter-like_CS"/>
</dbReference>
<dbReference type="GO" id="GO:0016887">
    <property type="term" value="F:ATP hydrolysis activity"/>
    <property type="evidence" value="ECO:0007669"/>
    <property type="project" value="InterPro"/>
</dbReference>
<feature type="domain" description="ABC transporter" evidence="10">
    <location>
        <begin position="308"/>
        <end position="541"/>
    </location>
</feature>
<dbReference type="Pfam" id="PF00005">
    <property type="entry name" value="ABC_tran"/>
    <property type="match status" value="2"/>
</dbReference>
<evidence type="ECO:0000256" key="1">
    <source>
        <dbReference type="ARBA" id="ARBA00004202"/>
    </source>
</evidence>
<dbReference type="NCBIfam" id="NF010167">
    <property type="entry name" value="PRK13648.1"/>
    <property type="match status" value="2"/>
</dbReference>
<evidence type="ECO:0000256" key="2">
    <source>
        <dbReference type="ARBA" id="ARBA00005417"/>
    </source>
</evidence>
<name>A0A4Y7RJM3_9FIRM</name>
<dbReference type="InterPro" id="IPR050095">
    <property type="entry name" value="ECF_ABC_transporter_ATP-bd"/>
</dbReference>
<dbReference type="CDD" id="cd03225">
    <property type="entry name" value="ABC_cobalt_CbiO_domain1"/>
    <property type="match status" value="2"/>
</dbReference>
<protein>
    <submittedName>
        <fullName evidence="11">Putative HMP/thiamine import ATP-binding protein YkoD</fullName>
        <ecNumber evidence="11">3.6.3.-</ecNumber>
    </submittedName>
</protein>
<keyword evidence="4" id="KW-1003">Cell membrane</keyword>
<evidence type="ECO:0000313" key="11">
    <source>
        <dbReference type="EMBL" id="TEB09016.1"/>
    </source>
</evidence>
<keyword evidence="7" id="KW-1278">Translocase</keyword>
<dbReference type="InterPro" id="IPR015856">
    <property type="entry name" value="ABC_transpr_CbiO/EcfA_su"/>
</dbReference>
<proteinExistence type="inferred from homology"/>
<dbReference type="GO" id="GO:0005524">
    <property type="term" value="F:ATP binding"/>
    <property type="evidence" value="ECO:0007669"/>
    <property type="project" value="UniProtKB-KW"/>
</dbReference>
<keyword evidence="5" id="KW-0547">Nucleotide-binding</keyword>